<proteinExistence type="inferred from homology"/>
<feature type="compositionally biased region" description="Basic and acidic residues" evidence="7">
    <location>
        <begin position="160"/>
        <end position="181"/>
    </location>
</feature>
<evidence type="ECO:0000256" key="4">
    <source>
        <dbReference type="ARBA" id="ARBA00022823"/>
    </source>
</evidence>
<keyword evidence="4 6" id="KW-0450">Lipoyl</keyword>
<evidence type="ECO:0000256" key="6">
    <source>
        <dbReference type="RuleBase" id="RU003423"/>
    </source>
</evidence>
<dbReference type="SUPFAM" id="SSF52777">
    <property type="entry name" value="CoA-dependent acyltransferases"/>
    <property type="match status" value="1"/>
</dbReference>
<evidence type="ECO:0000259" key="9">
    <source>
        <dbReference type="PROSITE" id="PS51826"/>
    </source>
</evidence>
<dbReference type="PROSITE" id="PS50968">
    <property type="entry name" value="BIOTINYL_LIPOYL"/>
    <property type="match status" value="1"/>
</dbReference>
<comment type="similarity">
    <text evidence="2 6">Belongs to the 2-oxoacid dehydrogenase family.</text>
</comment>
<dbReference type="Gene3D" id="2.40.50.100">
    <property type="match status" value="1"/>
</dbReference>
<evidence type="ECO:0000256" key="5">
    <source>
        <dbReference type="ARBA" id="ARBA00023315"/>
    </source>
</evidence>
<dbReference type="GO" id="GO:0031405">
    <property type="term" value="F:lipoic acid binding"/>
    <property type="evidence" value="ECO:0007669"/>
    <property type="project" value="TreeGrafter"/>
</dbReference>
<dbReference type="PROSITE" id="PS51826">
    <property type="entry name" value="PSBD"/>
    <property type="match status" value="2"/>
</dbReference>
<dbReference type="Gene3D" id="4.10.320.10">
    <property type="entry name" value="E3-binding domain"/>
    <property type="match status" value="2"/>
</dbReference>
<dbReference type="InterPro" id="IPR000089">
    <property type="entry name" value="Biotin_lipoyl"/>
</dbReference>
<comment type="cofactor">
    <cofactor evidence="1 6">
        <name>(R)-lipoate</name>
        <dbReference type="ChEBI" id="CHEBI:83088"/>
    </cofactor>
</comment>
<dbReference type="AlphaFoldDB" id="A0A370HDE8"/>
<dbReference type="Proteomes" id="UP000255355">
    <property type="component" value="Unassembled WGS sequence"/>
</dbReference>
<organism evidence="10 11">
    <name type="scientific">Nocardia mexicana</name>
    <dbReference type="NCBI Taxonomy" id="279262"/>
    <lineage>
        <taxon>Bacteria</taxon>
        <taxon>Bacillati</taxon>
        <taxon>Actinomycetota</taxon>
        <taxon>Actinomycetes</taxon>
        <taxon>Mycobacteriales</taxon>
        <taxon>Nocardiaceae</taxon>
        <taxon>Nocardia</taxon>
    </lineage>
</organism>
<feature type="domain" description="Peripheral subunit-binding (PSBD)" evidence="9">
    <location>
        <begin position="118"/>
        <end position="155"/>
    </location>
</feature>
<dbReference type="Pfam" id="PF02817">
    <property type="entry name" value="E3_binding"/>
    <property type="match status" value="2"/>
</dbReference>
<dbReference type="GO" id="GO:0016407">
    <property type="term" value="F:acetyltransferase activity"/>
    <property type="evidence" value="ECO:0007669"/>
    <property type="project" value="TreeGrafter"/>
</dbReference>
<comment type="caution">
    <text evidence="10">The sequence shown here is derived from an EMBL/GenBank/DDBJ whole genome shotgun (WGS) entry which is preliminary data.</text>
</comment>
<dbReference type="GO" id="GO:0005737">
    <property type="term" value="C:cytoplasm"/>
    <property type="evidence" value="ECO:0007669"/>
    <property type="project" value="TreeGrafter"/>
</dbReference>
<dbReference type="PANTHER" id="PTHR43178">
    <property type="entry name" value="DIHYDROLIPOAMIDE ACETYLTRANSFERASE COMPONENT OF PYRUVATE DEHYDROGENASE COMPLEX"/>
    <property type="match status" value="1"/>
</dbReference>
<evidence type="ECO:0000256" key="1">
    <source>
        <dbReference type="ARBA" id="ARBA00001938"/>
    </source>
</evidence>
<dbReference type="CDD" id="cd06849">
    <property type="entry name" value="lipoyl_domain"/>
    <property type="match status" value="1"/>
</dbReference>
<evidence type="ECO:0000313" key="10">
    <source>
        <dbReference type="EMBL" id="RDI55247.1"/>
    </source>
</evidence>
<dbReference type="InterPro" id="IPR050743">
    <property type="entry name" value="2-oxoacid_DH_E2_comp"/>
</dbReference>
<dbReference type="InterPro" id="IPR036625">
    <property type="entry name" value="E3-bd_dom_sf"/>
</dbReference>
<dbReference type="InterPro" id="IPR011053">
    <property type="entry name" value="Single_hybrid_motif"/>
</dbReference>
<evidence type="ECO:0000259" key="8">
    <source>
        <dbReference type="PROSITE" id="PS50968"/>
    </source>
</evidence>
<accession>A0A370HDE8</accession>
<keyword evidence="5 6" id="KW-0012">Acyltransferase</keyword>
<evidence type="ECO:0000256" key="3">
    <source>
        <dbReference type="ARBA" id="ARBA00022679"/>
    </source>
</evidence>
<keyword evidence="10" id="KW-0670">Pyruvate</keyword>
<feature type="region of interest" description="Disordered" evidence="7">
    <location>
        <begin position="135"/>
        <end position="193"/>
    </location>
</feature>
<dbReference type="OrthoDB" id="9805770at2"/>
<evidence type="ECO:0000313" key="11">
    <source>
        <dbReference type="Proteomes" id="UP000255355"/>
    </source>
</evidence>
<keyword evidence="3 6" id="KW-0808">Transferase</keyword>
<dbReference type="RefSeq" id="WP_068017227.1">
    <property type="nucleotide sequence ID" value="NZ_QQAZ01000001.1"/>
</dbReference>
<feature type="domain" description="Lipoyl-binding" evidence="8">
    <location>
        <begin position="1"/>
        <end position="76"/>
    </location>
</feature>
<dbReference type="SUPFAM" id="SSF51230">
    <property type="entry name" value="Single hybrid motif"/>
    <property type="match status" value="1"/>
</dbReference>
<keyword evidence="11" id="KW-1185">Reference proteome</keyword>
<protein>
    <recommendedName>
        <fullName evidence="6">Dihydrolipoamide acetyltransferase component of pyruvate dehydrogenase complex</fullName>
        <ecNumber evidence="6">2.3.1.-</ecNumber>
    </recommendedName>
</protein>
<dbReference type="Gene3D" id="3.30.559.10">
    <property type="entry name" value="Chloramphenicol acetyltransferase-like domain"/>
    <property type="match status" value="1"/>
</dbReference>
<feature type="compositionally biased region" description="Basic and acidic residues" evidence="7">
    <location>
        <begin position="106"/>
        <end position="117"/>
    </location>
</feature>
<dbReference type="PANTHER" id="PTHR43178:SF5">
    <property type="entry name" value="LIPOAMIDE ACYLTRANSFERASE COMPONENT OF BRANCHED-CHAIN ALPHA-KETO ACID DEHYDROGENASE COMPLEX, MITOCHONDRIAL"/>
    <property type="match status" value="1"/>
</dbReference>
<gene>
    <name evidence="10" type="ORF">DFR68_10180</name>
</gene>
<name>A0A370HDE8_9NOCA</name>
<reference evidence="10 11" key="1">
    <citation type="submission" date="2018-07" db="EMBL/GenBank/DDBJ databases">
        <title>Genomic Encyclopedia of Type Strains, Phase IV (KMG-IV): sequencing the most valuable type-strain genomes for metagenomic binning, comparative biology and taxonomic classification.</title>
        <authorList>
            <person name="Goeker M."/>
        </authorList>
    </citation>
    <scope>NUCLEOTIDE SEQUENCE [LARGE SCALE GENOMIC DNA]</scope>
    <source>
        <strain evidence="10 11">DSM 44952</strain>
    </source>
</reference>
<evidence type="ECO:0000256" key="2">
    <source>
        <dbReference type="ARBA" id="ARBA00007317"/>
    </source>
</evidence>
<dbReference type="InterPro" id="IPR001078">
    <property type="entry name" value="2-oxoacid_DH_actylTfrase"/>
</dbReference>
<dbReference type="Pfam" id="PF00198">
    <property type="entry name" value="2-oxoacid_dh"/>
    <property type="match status" value="1"/>
</dbReference>
<evidence type="ECO:0000256" key="7">
    <source>
        <dbReference type="SAM" id="MobiDB-lite"/>
    </source>
</evidence>
<dbReference type="STRING" id="1210089.GCA_001613165_02095"/>
<dbReference type="EC" id="2.3.1.-" evidence="6"/>
<dbReference type="EMBL" id="QQAZ01000001">
    <property type="protein sequence ID" value="RDI55247.1"/>
    <property type="molecule type" value="Genomic_DNA"/>
</dbReference>
<dbReference type="InterPro" id="IPR004167">
    <property type="entry name" value="PSBD"/>
</dbReference>
<feature type="region of interest" description="Disordered" evidence="7">
    <location>
        <begin position="83"/>
        <end position="117"/>
    </location>
</feature>
<dbReference type="SUPFAM" id="SSF47005">
    <property type="entry name" value="Peripheral subunit-binding domain of 2-oxo acid dehydrogenase complex"/>
    <property type="match status" value="2"/>
</dbReference>
<feature type="domain" description="Peripheral subunit-binding (PSBD)" evidence="9">
    <location>
        <begin position="197"/>
        <end position="234"/>
    </location>
</feature>
<dbReference type="Pfam" id="PF00364">
    <property type="entry name" value="Biotin_lipoyl"/>
    <property type="match status" value="1"/>
</dbReference>
<dbReference type="InterPro" id="IPR023213">
    <property type="entry name" value="CAT-like_dom_sf"/>
</dbReference>
<feature type="compositionally biased region" description="Polar residues" evidence="7">
    <location>
        <begin position="85"/>
        <end position="101"/>
    </location>
</feature>
<sequence>MVEFRMPSLGADMTEGTLLQWLVHPGDVVRAGDVVAEVDTTKAAIEVECFDDGVIGELLVREGETVPVGAPLATIEPVGEAGAATSGSAVSDVQQEIASTGSAEEEASHSMAEPHEVRATPLVRRLAEKAGLDLATVHGSGPNGRVVRSDVEKATAVGSGERRADAGDDDRAASDRTRENGGGHGPTAAHGPELHARASGYARKLAADLGLDITAVTGTGRDGSVRADDVRTAASFAHPRADLAAAEIAPPPPPVPAGRPAGPAHDLAAVRAQIAAAMTKSKQTVPHYYLSATVDVAAATDWVRKRNLTLPVADRILLPALLLRAVSLAARNAPDLNGHWVDDRYLPATAVHLGVVVSLRGGGIMLPTIPDADTLDPAAMMAALRGVVSRARSGRLRSSDTTPATITVTNLGDLGVDSVFGVIAVPQVAIVGLGAAADRPYVAGGLLGVRRQLTATLSADHRASDGATGARFLNAVDNLLQRPEEL</sequence>